<evidence type="ECO:0000313" key="2">
    <source>
        <dbReference type="Proteomes" id="UP000308197"/>
    </source>
</evidence>
<gene>
    <name evidence="1" type="ORF">K466DRAFT_508228</name>
</gene>
<feature type="non-terminal residue" evidence="1">
    <location>
        <position position="1"/>
    </location>
</feature>
<dbReference type="InParanoid" id="A0A5C3NN28"/>
<keyword evidence="2" id="KW-1185">Reference proteome</keyword>
<dbReference type="AlphaFoldDB" id="A0A5C3NN28"/>
<dbReference type="EMBL" id="ML213301">
    <property type="protein sequence ID" value="TFK77678.1"/>
    <property type="molecule type" value="Genomic_DNA"/>
</dbReference>
<dbReference type="Proteomes" id="UP000308197">
    <property type="component" value="Unassembled WGS sequence"/>
</dbReference>
<proteinExistence type="predicted"/>
<accession>A0A5C3NN28</accession>
<protein>
    <submittedName>
        <fullName evidence="1">Uncharacterized protein</fullName>
    </submittedName>
</protein>
<sequence length="96" mass="10495">EGLRESVGDHVVRGAIHETYLLVFDDPANEMEADVDVFSAGVVLVVASESNRRLVVGVQRDGVYRLRVFKPKATDDRLDVGSLREGETAVRAVALD</sequence>
<reference evidence="1 2" key="1">
    <citation type="journal article" date="2019" name="Nat. Ecol. Evol.">
        <title>Megaphylogeny resolves global patterns of mushroom evolution.</title>
        <authorList>
            <person name="Varga T."/>
            <person name="Krizsan K."/>
            <person name="Foldi C."/>
            <person name="Dima B."/>
            <person name="Sanchez-Garcia M."/>
            <person name="Sanchez-Ramirez S."/>
            <person name="Szollosi G.J."/>
            <person name="Szarkandi J.G."/>
            <person name="Papp V."/>
            <person name="Albert L."/>
            <person name="Andreopoulos W."/>
            <person name="Angelini C."/>
            <person name="Antonin V."/>
            <person name="Barry K.W."/>
            <person name="Bougher N.L."/>
            <person name="Buchanan P."/>
            <person name="Buyck B."/>
            <person name="Bense V."/>
            <person name="Catcheside P."/>
            <person name="Chovatia M."/>
            <person name="Cooper J."/>
            <person name="Damon W."/>
            <person name="Desjardin D."/>
            <person name="Finy P."/>
            <person name="Geml J."/>
            <person name="Haridas S."/>
            <person name="Hughes K."/>
            <person name="Justo A."/>
            <person name="Karasinski D."/>
            <person name="Kautmanova I."/>
            <person name="Kiss B."/>
            <person name="Kocsube S."/>
            <person name="Kotiranta H."/>
            <person name="LaButti K.M."/>
            <person name="Lechner B.E."/>
            <person name="Liimatainen K."/>
            <person name="Lipzen A."/>
            <person name="Lukacs Z."/>
            <person name="Mihaltcheva S."/>
            <person name="Morgado L.N."/>
            <person name="Niskanen T."/>
            <person name="Noordeloos M.E."/>
            <person name="Ohm R.A."/>
            <person name="Ortiz-Santana B."/>
            <person name="Ovrebo C."/>
            <person name="Racz N."/>
            <person name="Riley R."/>
            <person name="Savchenko A."/>
            <person name="Shiryaev A."/>
            <person name="Soop K."/>
            <person name="Spirin V."/>
            <person name="Szebenyi C."/>
            <person name="Tomsovsky M."/>
            <person name="Tulloss R.E."/>
            <person name="Uehling J."/>
            <person name="Grigoriev I.V."/>
            <person name="Vagvolgyi C."/>
            <person name="Papp T."/>
            <person name="Martin F.M."/>
            <person name="Miettinen O."/>
            <person name="Hibbett D.S."/>
            <person name="Nagy L.G."/>
        </authorList>
    </citation>
    <scope>NUCLEOTIDE SEQUENCE [LARGE SCALE GENOMIC DNA]</scope>
    <source>
        <strain evidence="1 2">HHB13444</strain>
    </source>
</reference>
<name>A0A5C3NN28_9APHY</name>
<evidence type="ECO:0000313" key="1">
    <source>
        <dbReference type="EMBL" id="TFK77678.1"/>
    </source>
</evidence>
<organism evidence="1 2">
    <name type="scientific">Polyporus arcularius HHB13444</name>
    <dbReference type="NCBI Taxonomy" id="1314778"/>
    <lineage>
        <taxon>Eukaryota</taxon>
        <taxon>Fungi</taxon>
        <taxon>Dikarya</taxon>
        <taxon>Basidiomycota</taxon>
        <taxon>Agaricomycotina</taxon>
        <taxon>Agaricomycetes</taxon>
        <taxon>Polyporales</taxon>
        <taxon>Polyporaceae</taxon>
        <taxon>Polyporus</taxon>
    </lineage>
</organism>